<dbReference type="AlphaFoldDB" id="L1I9L4"/>
<accession>L1I9L4</accession>
<sequence length="275" mass="31270">MADVILVGGMQMRRLDLGAIRKKIHIALGPEKMRSYWDIVRRFTQFRLSKEELDVSAREVLGPDNVSLHNNLIRAIFQNAVVGTVNPPEVEVVPAPFPDDSEPTRPNKKSKKKGHAVATGQANALGAQGKLSILQRRDVERPSHETIWLNAHETHRTQWKICDGADLYDESLELPSIVDVRNALKRRCQECNLTFEQDTVECLHVSLERYMKNMISTLSTISKLRRGVCKHEADKEDNWITITPSDLLTAFNLEPQLLGNDWSLNAERITIIQQF</sequence>
<dbReference type="GO" id="GO:0000124">
    <property type="term" value="C:SAGA complex"/>
    <property type="evidence" value="ECO:0007669"/>
    <property type="project" value="TreeGrafter"/>
</dbReference>
<dbReference type="OMA" id="CCRNSGE"/>
<evidence type="ECO:0000256" key="4">
    <source>
        <dbReference type="ARBA" id="ARBA00023242"/>
    </source>
</evidence>
<dbReference type="GO" id="GO:0005634">
    <property type="term" value="C:nucleus"/>
    <property type="evidence" value="ECO:0007669"/>
    <property type="project" value="UniProtKB-SubCell"/>
</dbReference>
<dbReference type="EMBL" id="JH993163">
    <property type="protein sequence ID" value="EKX32941.1"/>
    <property type="molecule type" value="Genomic_DNA"/>
</dbReference>
<reference evidence="7" key="3">
    <citation type="submission" date="2016-03" db="UniProtKB">
        <authorList>
            <consortium name="EnsemblProtists"/>
        </authorList>
    </citation>
    <scope>IDENTIFICATION</scope>
</reference>
<keyword evidence="3" id="KW-0804">Transcription</keyword>
<dbReference type="STRING" id="905079.L1I9L4"/>
<evidence type="ECO:0000256" key="1">
    <source>
        <dbReference type="ARBA" id="ARBA00004123"/>
    </source>
</evidence>
<evidence type="ECO:0000256" key="5">
    <source>
        <dbReference type="SAM" id="MobiDB-lite"/>
    </source>
</evidence>
<comment type="subcellular location">
    <subcellularLocation>
        <location evidence="1">Nucleus</location>
    </subcellularLocation>
</comment>
<dbReference type="InterPro" id="IPR024738">
    <property type="entry name" value="Hfi1/Tada1"/>
</dbReference>
<evidence type="ECO:0000256" key="2">
    <source>
        <dbReference type="ARBA" id="ARBA00023015"/>
    </source>
</evidence>
<evidence type="ECO:0000256" key="3">
    <source>
        <dbReference type="ARBA" id="ARBA00023163"/>
    </source>
</evidence>
<dbReference type="Proteomes" id="UP000011087">
    <property type="component" value="Unassembled WGS sequence"/>
</dbReference>
<dbReference type="GO" id="GO:0006357">
    <property type="term" value="P:regulation of transcription by RNA polymerase II"/>
    <property type="evidence" value="ECO:0007669"/>
    <property type="project" value="TreeGrafter"/>
</dbReference>
<feature type="compositionally biased region" description="Basic residues" evidence="5">
    <location>
        <begin position="106"/>
        <end position="115"/>
    </location>
</feature>
<dbReference type="PANTHER" id="PTHR21277">
    <property type="entry name" value="TRANSCRIPTIONAL ADAPTER 1"/>
    <property type="match status" value="1"/>
</dbReference>
<dbReference type="GeneID" id="17289688"/>
<dbReference type="OrthoDB" id="10264870at2759"/>
<proteinExistence type="predicted"/>
<gene>
    <name evidence="6" type="ORF">GUITHDRAFT_166583</name>
</gene>
<dbReference type="GO" id="GO:0003713">
    <property type="term" value="F:transcription coactivator activity"/>
    <property type="evidence" value="ECO:0007669"/>
    <property type="project" value="TreeGrafter"/>
</dbReference>
<dbReference type="HOGENOM" id="CLU_1013534_0_0_1"/>
<reference evidence="6 8" key="1">
    <citation type="journal article" date="2012" name="Nature">
        <title>Algal genomes reveal evolutionary mosaicism and the fate of nucleomorphs.</title>
        <authorList>
            <consortium name="DOE Joint Genome Institute"/>
            <person name="Curtis B.A."/>
            <person name="Tanifuji G."/>
            <person name="Burki F."/>
            <person name="Gruber A."/>
            <person name="Irimia M."/>
            <person name="Maruyama S."/>
            <person name="Arias M.C."/>
            <person name="Ball S.G."/>
            <person name="Gile G.H."/>
            <person name="Hirakawa Y."/>
            <person name="Hopkins J.F."/>
            <person name="Kuo A."/>
            <person name="Rensing S.A."/>
            <person name="Schmutz J."/>
            <person name="Symeonidi A."/>
            <person name="Elias M."/>
            <person name="Eveleigh R.J."/>
            <person name="Herman E.K."/>
            <person name="Klute M.J."/>
            <person name="Nakayama T."/>
            <person name="Obornik M."/>
            <person name="Reyes-Prieto A."/>
            <person name="Armbrust E.V."/>
            <person name="Aves S.J."/>
            <person name="Beiko R.G."/>
            <person name="Coutinho P."/>
            <person name="Dacks J.B."/>
            <person name="Durnford D.G."/>
            <person name="Fast N.M."/>
            <person name="Green B.R."/>
            <person name="Grisdale C.J."/>
            <person name="Hempel F."/>
            <person name="Henrissat B."/>
            <person name="Hoppner M.P."/>
            <person name="Ishida K."/>
            <person name="Kim E."/>
            <person name="Koreny L."/>
            <person name="Kroth P.G."/>
            <person name="Liu Y."/>
            <person name="Malik S.B."/>
            <person name="Maier U.G."/>
            <person name="McRose D."/>
            <person name="Mock T."/>
            <person name="Neilson J.A."/>
            <person name="Onodera N.T."/>
            <person name="Poole A.M."/>
            <person name="Pritham E.J."/>
            <person name="Richards T.A."/>
            <person name="Rocap G."/>
            <person name="Roy S.W."/>
            <person name="Sarai C."/>
            <person name="Schaack S."/>
            <person name="Shirato S."/>
            <person name="Slamovits C.H."/>
            <person name="Spencer D.F."/>
            <person name="Suzuki S."/>
            <person name="Worden A.Z."/>
            <person name="Zauner S."/>
            <person name="Barry K."/>
            <person name="Bell C."/>
            <person name="Bharti A.K."/>
            <person name="Crow J.A."/>
            <person name="Grimwood J."/>
            <person name="Kramer R."/>
            <person name="Lindquist E."/>
            <person name="Lucas S."/>
            <person name="Salamov A."/>
            <person name="McFadden G.I."/>
            <person name="Lane C.E."/>
            <person name="Keeling P.J."/>
            <person name="Gray M.W."/>
            <person name="Grigoriev I.V."/>
            <person name="Archibald J.M."/>
        </authorList>
    </citation>
    <scope>NUCLEOTIDE SEQUENCE</scope>
    <source>
        <strain evidence="6 8">CCMP2712</strain>
    </source>
</reference>
<keyword evidence="2" id="KW-0805">Transcription regulation</keyword>
<dbReference type="KEGG" id="gtt:GUITHDRAFT_166583"/>
<dbReference type="PaxDb" id="55529-EKX32941"/>
<evidence type="ECO:0000313" key="6">
    <source>
        <dbReference type="EMBL" id="EKX32941.1"/>
    </source>
</evidence>
<dbReference type="EnsemblProtists" id="EKX32941">
    <property type="protein sequence ID" value="EKX32941"/>
    <property type="gene ID" value="GUITHDRAFT_166583"/>
</dbReference>
<evidence type="ECO:0000313" key="7">
    <source>
        <dbReference type="EnsemblProtists" id="EKX32941"/>
    </source>
</evidence>
<evidence type="ECO:0000313" key="8">
    <source>
        <dbReference type="Proteomes" id="UP000011087"/>
    </source>
</evidence>
<dbReference type="PANTHER" id="PTHR21277:SF5">
    <property type="entry name" value="TRANSCRIPTIONAL ADAPTER 1"/>
    <property type="match status" value="1"/>
</dbReference>
<protein>
    <submittedName>
        <fullName evidence="6 7">Uncharacterized protein</fullName>
    </submittedName>
</protein>
<keyword evidence="8" id="KW-1185">Reference proteome</keyword>
<keyword evidence="4" id="KW-0539">Nucleus</keyword>
<organism evidence="6">
    <name type="scientific">Guillardia theta (strain CCMP2712)</name>
    <name type="common">Cryptophyte</name>
    <dbReference type="NCBI Taxonomy" id="905079"/>
    <lineage>
        <taxon>Eukaryota</taxon>
        <taxon>Cryptophyceae</taxon>
        <taxon>Pyrenomonadales</taxon>
        <taxon>Geminigeraceae</taxon>
        <taxon>Guillardia</taxon>
    </lineage>
</organism>
<dbReference type="Pfam" id="PF12767">
    <property type="entry name" value="SAGA-Tad1"/>
    <property type="match status" value="1"/>
</dbReference>
<name>L1I9L4_GUITC</name>
<feature type="region of interest" description="Disordered" evidence="5">
    <location>
        <begin position="93"/>
        <end position="117"/>
    </location>
</feature>
<dbReference type="RefSeq" id="XP_005819921.1">
    <property type="nucleotide sequence ID" value="XM_005819864.1"/>
</dbReference>
<reference evidence="8" key="2">
    <citation type="submission" date="2012-11" db="EMBL/GenBank/DDBJ databases">
        <authorList>
            <person name="Kuo A."/>
            <person name="Curtis B.A."/>
            <person name="Tanifuji G."/>
            <person name="Burki F."/>
            <person name="Gruber A."/>
            <person name="Irimia M."/>
            <person name="Maruyama S."/>
            <person name="Arias M.C."/>
            <person name="Ball S.G."/>
            <person name="Gile G.H."/>
            <person name="Hirakawa Y."/>
            <person name="Hopkins J.F."/>
            <person name="Rensing S.A."/>
            <person name="Schmutz J."/>
            <person name="Symeonidi A."/>
            <person name="Elias M."/>
            <person name="Eveleigh R.J."/>
            <person name="Herman E.K."/>
            <person name="Klute M.J."/>
            <person name="Nakayama T."/>
            <person name="Obornik M."/>
            <person name="Reyes-Prieto A."/>
            <person name="Armbrust E.V."/>
            <person name="Aves S.J."/>
            <person name="Beiko R.G."/>
            <person name="Coutinho P."/>
            <person name="Dacks J.B."/>
            <person name="Durnford D.G."/>
            <person name="Fast N.M."/>
            <person name="Green B.R."/>
            <person name="Grisdale C."/>
            <person name="Hempe F."/>
            <person name="Henrissat B."/>
            <person name="Hoppner M.P."/>
            <person name="Ishida K.-I."/>
            <person name="Kim E."/>
            <person name="Koreny L."/>
            <person name="Kroth P.G."/>
            <person name="Liu Y."/>
            <person name="Malik S.-B."/>
            <person name="Maier U.G."/>
            <person name="McRose D."/>
            <person name="Mock T."/>
            <person name="Neilson J.A."/>
            <person name="Onodera N.T."/>
            <person name="Poole A.M."/>
            <person name="Pritham E.J."/>
            <person name="Richards T.A."/>
            <person name="Rocap G."/>
            <person name="Roy S.W."/>
            <person name="Sarai C."/>
            <person name="Schaack S."/>
            <person name="Shirato S."/>
            <person name="Slamovits C.H."/>
            <person name="Spencer D.F."/>
            <person name="Suzuki S."/>
            <person name="Worden A.Z."/>
            <person name="Zauner S."/>
            <person name="Barry K."/>
            <person name="Bell C."/>
            <person name="Bharti A.K."/>
            <person name="Crow J.A."/>
            <person name="Grimwood J."/>
            <person name="Kramer R."/>
            <person name="Lindquist E."/>
            <person name="Lucas S."/>
            <person name="Salamov A."/>
            <person name="McFadden G.I."/>
            <person name="Lane C.E."/>
            <person name="Keeling P.J."/>
            <person name="Gray M.W."/>
            <person name="Grigoriev I.V."/>
            <person name="Archibald J.M."/>
        </authorList>
    </citation>
    <scope>NUCLEOTIDE SEQUENCE</scope>
    <source>
        <strain evidence="8">CCMP2712</strain>
    </source>
</reference>